<evidence type="ECO:0000313" key="8">
    <source>
        <dbReference type="EMBL" id="MCI0755425.1"/>
    </source>
</evidence>
<feature type="domain" description="AAA+ ATPase" evidence="7">
    <location>
        <begin position="344"/>
        <end position="527"/>
    </location>
</feature>
<keyword evidence="9" id="KW-1185">Reference proteome</keyword>
<feature type="active site" evidence="5">
    <location>
        <position position="110"/>
    </location>
</feature>
<comment type="similarity">
    <text evidence="4">Belongs to the RecD family. RecD2 subfamily.</text>
</comment>
<name>A0ABS9W938_9PROT</name>
<dbReference type="Gene3D" id="1.10.10.2220">
    <property type="match status" value="1"/>
</dbReference>
<comment type="catalytic activity">
    <reaction evidence="4">
        <text>ATP + H2O = ADP + phosphate + H(+)</text>
        <dbReference type="Rhea" id="RHEA:13065"/>
        <dbReference type="ChEBI" id="CHEBI:15377"/>
        <dbReference type="ChEBI" id="CHEBI:15378"/>
        <dbReference type="ChEBI" id="CHEBI:30616"/>
        <dbReference type="ChEBI" id="CHEBI:43474"/>
        <dbReference type="ChEBI" id="CHEBI:456216"/>
        <dbReference type="EC" id="5.6.2.3"/>
    </reaction>
</comment>
<dbReference type="InterPro" id="IPR041451">
    <property type="entry name" value="RecD2_SH13"/>
</dbReference>
<evidence type="ECO:0000256" key="3">
    <source>
        <dbReference type="ARBA" id="ARBA00023134"/>
    </source>
</evidence>
<keyword evidence="1 4" id="KW-0547">Nucleotide-binding</keyword>
<dbReference type="SMART" id="SM00382">
    <property type="entry name" value="AAA"/>
    <property type="match status" value="1"/>
</dbReference>
<dbReference type="CDD" id="cd17933">
    <property type="entry name" value="DEXSc_RecD-like"/>
    <property type="match status" value="1"/>
</dbReference>
<dbReference type="InterPro" id="IPR010994">
    <property type="entry name" value="RuvA_2-like"/>
</dbReference>
<evidence type="ECO:0000256" key="6">
    <source>
        <dbReference type="SAM" id="MobiDB-lite"/>
    </source>
</evidence>
<dbReference type="InterPro" id="IPR006345">
    <property type="entry name" value="RecD2"/>
</dbReference>
<dbReference type="Pfam" id="PF14490">
    <property type="entry name" value="HHH_RecD2"/>
    <property type="match status" value="1"/>
</dbReference>
<reference evidence="8 9" key="1">
    <citation type="submission" date="2022-03" db="EMBL/GenBank/DDBJ databases">
        <title>Complete genome analysis of Roseomonas KG 17.1 : a prolific producer of plant growth promoters.</title>
        <authorList>
            <person name="Saadouli I."/>
            <person name="Najjari A."/>
            <person name="Mosbah A."/>
            <person name="Ouzari H.I."/>
        </authorList>
    </citation>
    <scope>NUCLEOTIDE SEQUENCE [LARGE SCALE GENOMIC DNA]</scope>
    <source>
        <strain evidence="8 9">KG17-1</strain>
    </source>
</reference>
<keyword evidence="4" id="KW-0413">Isomerase</keyword>
<dbReference type="EC" id="5.6.2.3" evidence="4"/>
<evidence type="ECO:0000256" key="2">
    <source>
        <dbReference type="ARBA" id="ARBA00022840"/>
    </source>
</evidence>
<gene>
    <name evidence="4" type="primary">recD2</name>
    <name evidence="8" type="ORF">MON41_17020</name>
</gene>
<comment type="caution">
    <text evidence="8">The sequence shown here is derived from an EMBL/GenBank/DDBJ whole genome shotgun (WGS) entry which is preliminary data.</text>
</comment>
<dbReference type="Pfam" id="PF23139">
    <property type="entry name" value="OB_YrrC"/>
    <property type="match status" value="1"/>
</dbReference>
<dbReference type="InterPro" id="IPR050534">
    <property type="entry name" value="Coronavir_polyprotein_1ab"/>
</dbReference>
<dbReference type="HAMAP" id="MF_01488">
    <property type="entry name" value="RecD2"/>
    <property type="match status" value="1"/>
</dbReference>
<keyword evidence="4" id="KW-0347">Helicase</keyword>
<organism evidence="8 9">
    <name type="scientific">Teichococcus vastitatis</name>
    <dbReference type="NCBI Taxonomy" id="2307076"/>
    <lineage>
        <taxon>Bacteria</taxon>
        <taxon>Pseudomonadati</taxon>
        <taxon>Pseudomonadota</taxon>
        <taxon>Alphaproteobacteria</taxon>
        <taxon>Acetobacterales</taxon>
        <taxon>Roseomonadaceae</taxon>
        <taxon>Roseomonas</taxon>
    </lineage>
</organism>
<dbReference type="InterPro" id="IPR033128">
    <property type="entry name" value="Adenylosuccin_syn_Lys_AS"/>
</dbReference>
<evidence type="ECO:0000256" key="4">
    <source>
        <dbReference type="HAMAP-Rule" id="MF_01488"/>
    </source>
</evidence>
<dbReference type="PANTHER" id="PTHR43788">
    <property type="entry name" value="DNA2/NAM7 HELICASE FAMILY MEMBER"/>
    <property type="match status" value="1"/>
</dbReference>
<dbReference type="CDD" id="cd18809">
    <property type="entry name" value="SF1_C_RecD"/>
    <property type="match status" value="1"/>
</dbReference>
<keyword evidence="2 4" id="KW-0067">ATP-binding</keyword>
<dbReference type="RefSeq" id="WP_241793378.1">
    <property type="nucleotide sequence ID" value="NZ_JALBUU010000028.1"/>
</dbReference>
<evidence type="ECO:0000313" key="9">
    <source>
        <dbReference type="Proteomes" id="UP001201985"/>
    </source>
</evidence>
<dbReference type="SUPFAM" id="SSF52540">
    <property type="entry name" value="P-loop containing nucleoside triphosphate hydrolases"/>
    <property type="match status" value="2"/>
</dbReference>
<evidence type="ECO:0000256" key="5">
    <source>
        <dbReference type="PROSITE-ProRule" id="PRU10134"/>
    </source>
</evidence>
<evidence type="ECO:0000259" key="7">
    <source>
        <dbReference type="SMART" id="SM00382"/>
    </source>
</evidence>
<dbReference type="PANTHER" id="PTHR43788:SF6">
    <property type="entry name" value="DNA HELICASE B"/>
    <property type="match status" value="1"/>
</dbReference>
<dbReference type="SUPFAM" id="SSF47781">
    <property type="entry name" value="RuvA domain 2-like"/>
    <property type="match status" value="1"/>
</dbReference>
<dbReference type="InterPro" id="IPR029493">
    <property type="entry name" value="RecD2-like_HHH"/>
</dbReference>
<accession>A0ABS9W938</accession>
<dbReference type="Gene3D" id="2.30.30.940">
    <property type="match status" value="1"/>
</dbReference>
<sequence length="744" mass="80700">MAFATAPSAPTEALAGLVERVTYHNAENGFCVLRVKARGHKDLVTVVGHAATISAGEWVQLSGSWTNDRTHGLQFRAGFLRASPPTTLEGIERYLGSGMIRGIGPVYARKLVRAFGEAVFDLIEAEPGRLREVTGIGPRRAARIVAGWAEQKVIREIMLFLHAHGVGTSRAVRIYKTYGANAVQVITENPYRLARDIRGIGFRTADLVAQKLGIEPTASIRVRAGISFALAEATGAGHCGLPVEELTAQTAALIAVAPALIETALALEIDAGEVIADRLGDQRCVFLAGLYRAEQGIAERLRALAAGAPPWPAIDAGRAIPWVEGRTGLSLAPSQREAFRLALRAKVLVITGGPGVGKTTLVNSILQVLRAKRVQVALCAPTGRAAKRLMDSTGLEARTIHRLLETDPKTGGFKRNEERPLECQLLVVDETSMVDVPLMRALLRALPDEAALLLVGDVDQLPSVGPGQVLADIISAGTLPAVRLTEVFRQAAQSQVIVNAHRINQGEMPELRHDSRSDFHFVEANDAEEGVRKLLAVVRDRIPARFGLHPVRDVQVLCPMNRGGLGARALNIELQKALNPPGDQRVERFGWTFCPGDKVMQVTNDYDREVYNGDLGVICRIDLEEGELAVRFEEREVVYSFGELDELVLAYATTIHKAQGSEYPAVVIPVTTQHYAMLARNLLYTGVTRGKRLVVLVGQRRALAIAVRNRNTRPRWSKLREWMTGSSCPSSGTAAPPVPAEGDL</sequence>
<dbReference type="Proteomes" id="UP001201985">
    <property type="component" value="Unassembled WGS sequence"/>
</dbReference>
<feature type="region of interest" description="Disordered" evidence="6">
    <location>
        <begin position="723"/>
        <end position="744"/>
    </location>
</feature>
<dbReference type="Pfam" id="PF14520">
    <property type="entry name" value="HHH_5"/>
    <property type="match status" value="1"/>
</dbReference>
<dbReference type="InterPro" id="IPR055446">
    <property type="entry name" value="RecD2_N_OB"/>
</dbReference>
<protein>
    <recommendedName>
        <fullName evidence="4">ATP-dependent RecD2 DNA helicase</fullName>
        <ecNumber evidence="4">5.6.2.3</ecNumber>
    </recommendedName>
    <alternativeName>
        <fullName evidence="4">DNA 5'-3' helicase subunit RecD2</fullName>
    </alternativeName>
</protein>
<comment type="function">
    <text evidence="4">DNA-dependent ATPase and ATP-dependent 5'-3' DNA helicase. Has no activity on blunt DNA or DNA with 3'-overhangs, requires at least 10 bases of 5'-ssDNA for helicase activity.</text>
</comment>
<keyword evidence="4" id="KW-0238">DNA-binding</keyword>
<dbReference type="EMBL" id="JALBUU010000028">
    <property type="protein sequence ID" value="MCI0755425.1"/>
    <property type="molecule type" value="Genomic_DNA"/>
</dbReference>
<dbReference type="PROSITE" id="PS00513">
    <property type="entry name" value="ADENYLOSUCCIN_SYN_2"/>
    <property type="match status" value="1"/>
</dbReference>
<dbReference type="Gene3D" id="3.40.50.300">
    <property type="entry name" value="P-loop containing nucleotide triphosphate hydrolases"/>
    <property type="match status" value="2"/>
</dbReference>
<feature type="compositionally biased region" description="Polar residues" evidence="6">
    <location>
        <begin position="724"/>
        <end position="733"/>
    </location>
</feature>
<dbReference type="Pfam" id="PF13245">
    <property type="entry name" value="AAA_19"/>
    <property type="match status" value="1"/>
</dbReference>
<dbReference type="InterPro" id="IPR003593">
    <property type="entry name" value="AAA+_ATPase"/>
</dbReference>
<dbReference type="Pfam" id="PF18335">
    <property type="entry name" value="SH3_13"/>
    <property type="match status" value="1"/>
</dbReference>
<dbReference type="Gene3D" id="1.10.150.20">
    <property type="entry name" value="5' to 3' exonuclease, C-terminal subdomain"/>
    <property type="match status" value="1"/>
</dbReference>
<dbReference type="Pfam" id="PF13538">
    <property type="entry name" value="UvrD_C_2"/>
    <property type="match status" value="1"/>
</dbReference>
<dbReference type="NCBIfam" id="TIGR01448">
    <property type="entry name" value="recD_rel"/>
    <property type="match status" value="1"/>
</dbReference>
<dbReference type="InterPro" id="IPR027417">
    <property type="entry name" value="P-loop_NTPase"/>
</dbReference>
<feature type="binding site" evidence="4">
    <location>
        <begin position="355"/>
        <end position="359"/>
    </location>
    <ligand>
        <name>ATP</name>
        <dbReference type="ChEBI" id="CHEBI:30616"/>
    </ligand>
</feature>
<keyword evidence="3" id="KW-0342">GTP-binding</keyword>
<evidence type="ECO:0000256" key="1">
    <source>
        <dbReference type="ARBA" id="ARBA00022741"/>
    </source>
</evidence>
<proteinExistence type="inferred from homology"/>
<keyword evidence="4" id="KW-0378">Hydrolase</keyword>
<dbReference type="InterPro" id="IPR027785">
    <property type="entry name" value="UvrD-like_helicase_C"/>
</dbReference>